<evidence type="ECO:0000313" key="1">
    <source>
        <dbReference type="EMBL" id="MBD2319361.1"/>
    </source>
</evidence>
<organism evidence="1 2">
    <name type="scientific">Phormidium tenue FACHB-1050</name>
    <dbReference type="NCBI Taxonomy" id="2692857"/>
    <lineage>
        <taxon>Bacteria</taxon>
        <taxon>Bacillati</taxon>
        <taxon>Cyanobacteriota</taxon>
        <taxon>Cyanophyceae</taxon>
        <taxon>Oscillatoriophycideae</taxon>
        <taxon>Oscillatoriales</taxon>
        <taxon>Oscillatoriaceae</taxon>
        <taxon>Phormidium</taxon>
    </lineage>
</organism>
<protein>
    <submittedName>
        <fullName evidence="1">Uncharacterized protein</fullName>
    </submittedName>
</protein>
<sequence length="72" mass="8583">MDTHQETEYVLSNPRLMQQIRQFKHNSKKSNPNQANLSLDFDYILKNPELITQIQLLIETHKQKHHTLSRIS</sequence>
<dbReference type="Proteomes" id="UP000618445">
    <property type="component" value="Unassembled WGS sequence"/>
</dbReference>
<proteinExistence type="predicted"/>
<comment type="caution">
    <text evidence="1">The sequence shown here is derived from an EMBL/GenBank/DDBJ whole genome shotgun (WGS) entry which is preliminary data.</text>
</comment>
<reference evidence="1 2" key="1">
    <citation type="journal article" date="2020" name="ISME J.">
        <title>Comparative genomics reveals insights into cyanobacterial evolution and habitat adaptation.</title>
        <authorList>
            <person name="Chen M.Y."/>
            <person name="Teng W.K."/>
            <person name="Zhao L."/>
            <person name="Hu C.X."/>
            <person name="Zhou Y.K."/>
            <person name="Han B.P."/>
            <person name="Song L.R."/>
            <person name="Shu W.S."/>
        </authorList>
    </citation>
    <scope>NUCLEOTIDE SEQUENCE [LARGE SCALE GENOMIC DNA]</scope>
    <source>
        <strain evidence="1 2">FACHB-1050</strain>
    </source>
</reference>
<evidence type="ECO:0000313" key="2">
    <source>
        <dbReference type="Proteomes" id="UP000618445"/>
    </source>
</evidence>
<keyword evidence="2" id="KW-1185">Reference proteome</keyword>
<gene>
    <name evidence="1" type="ORF">H6G05_21285</name>
</gene>
<dbReference type="EMBL" id="JACJQY010000048">
    <property type="protein sequence ID" value="MBD2319361.1"/>
    <property type="molecule type" value="Genomic_DNA"/>
</dbReference>
<dbReference type="RefSeq" id="WP_190581277.1">
    <property type="nucleotide sequence ID" value="NZ_CAWPQU010000043.1"/>
</dbReference>
<name>A0ABR8CFJ4_9CYAN</name>
<accession>A0ABR8CFJ4</accession>